<evidence type="ECO:0000313" key="2">
    <source>
        <dbReference type="Proteomes" id="UP000729733"/>
    </source>
</evidence>
<name>A0A964BU19_9CYAN</name>
<gene>
    <name evidence="1" type="ORF">I4641_22995</name>
</gene>
<dbReference type="EMBL" id="JADWDC010000117">
    <property type="protein sequence ID" value="MCC0179809.1"/>
    <property type="molecule type" value="Genomic_DNA"/>
</dbReference>
<dbReference type="AlphaFoldDB" id="A0A964BU19"/>
<comment type="caution">
    <text evidence="1">The sequence shown here is derived from an EMBL/GenBank/DDBJ whole genome shotgun (WGS) entry which is preliminary data.</text>
</comment>
<proteinExistence type="predicted"/>
<protein>
    <submittedName>
        <fullName evidence="1">Uncharacterized protein</fullName>
    </submittedName>
</protein>
<evidence type="ECO:0000313" key="1">
    <source>
        <dbReference type="EMBL" id="MCC0179809.1"/>
    </source>
</evidence>
<keyword evidence="2" id="KW-1185">Reference proteome</keyword>
<dbReference type="Proteomes" id="UP000729733">
    <property type="component" value="Unassembled WGS sequence"/>
</dbReference>
<sequence>MKKLGTRITDEHKEKLIALCDLENLHQGEMIEKLIDYYLDNPVKDTDLEVKSEFIDQLELNESETKEVQDAVINSGQELKAIAKDGLMYKAKYLNTIQTSLCEIPKEELRSSTAKGVAAYKIEKCVEAIIEHNNNSPEPKDRVCLSKTLVQKLTGSNPRTVGQWFDEHHGLINDHNAKYQLTHSHNRRGAGFDYFQHLNLEYLKA</sequence>
<dbReference type="RefSeq" id="WP_229642907.1">
    <property type="nucleotide sequence ID" value="NZ_JADWDC010000117.1"/>
</dbReference>
<organism evidence="1 2">
    <name type="scientific">Waterburya agarophytonicola KI4</name>
    <dbReference type="NCBI Taxonomy" id="2874699"/>
    <lineage>
        <taxon>Bacteria</taxon>
        <taxon>Bacillati</taxon>
        <taxon>Cyanobacteriota</taxon>
        <taxon>Cyanophyceae</taxon>
        <taxon>Pleurocapsales</taxon>
        <taxon>Hyellaceae</taxon>
        <taxon>Waterburya</taxon>
        <taxon>Waterburya agarophytonicola</taxon>
    </lineage>
</organism>
<reference evidence="1" key="1">
    <citation type="journal article" date="2021" name="Antonie Van Leeuwenhoek">
        <title>Draft genome and description of Waterburya agarophytonicola gen. nov. sp. nov. (Pleurocapsales, Cyanobacteria): a seaweed symbiont.</title>
        <authorList>
            <person name="Bonthond G."/>
            <person name="Shalygin S."/>
            <person name="Bayer T."/>
            <person name="Weinberger F."/>
        </authorList>
    </citation>
    <scope>NUCLEOTIDE SEQUENCE</scope>
    <source>
        <strain evidence="1">KI4</strain>
    </source>
</reference>
<accession>A0A964BU19</accession>